<sequence length="85" mass="10043">YQRGRRPRGERWVLGLFGNQYVPARPHLRLVIRRNVATLLPVVQRKVNSRVDDDIASLTLMAFFNGLCRKLQNSIRCKYKWLCED</sequence>
<gene>
    <name evidence="1" type="ORF">pdam_00005504</name>
</gene>
<proteinExistence type="predicted"/>
<dbReference type="Proteomes" id="UP000275408">
    <property type="component" value="Unassembled WGS sequence"/>
</dbReference>
<feature type="non-terminal residue" evidence="1">
    <location>
        <position position="1"/>
    </location>
</feature>
<keyword evidence="2" id="KW-1185">Reference proteome</keyword>
<reference evidence="1 2" key="1">
    <citation type="journal article" date="2018" name="Sci. Rep.">
        <title>Comparative analysis of the Pocillopora damicornis genome highlights role of immune system in coral evolution.</title>
        <authorList>
            <person name="Cunning R."/>
            <person name="Bay R.A."/>
            <person name="Gillette P."/>
            <person name="Baker A.C."/>
            <person name="Traylor-Knowles N."/>
        </authorList>
    </citation>
    <scope>NUCLEOTIDE SEQUENCE [LARGE SCALE GENOMIC DNA]</scope>
    <source>
        <strain evidence="1">RSMAS</strain>
        <tissue evidence="1">Whole animal</tissue>
    </source>
</reference>
<evidence type="ECO:0000313" key="1">
    <source>
        <dbReference type="EMBL" id="RMX38333.1"/>
    </source>
</evidence>
<protein>
    <submittedName>
        <fullName evidence="1">Uncharacterized protein</fullName>
    </submittedName>
</protein>
<evidence type="ECO:0000313" key="2">
    <source>
        <dbReference type="Proteomes" id="UP000275408"/>
    </source>
</evidence>
<name>A0A3M6TAG6_POCDA</name>
<dbReference type="AlphaFoldDB" id="A0A3M6TAG6"/>
<organism evidence="1 2">
    <name type="scientific">Pocillopora damicornis</name>
    <name type="common">Cauliflower coral</name>
    <name type="synonym">Millepora damicornis</name>
    <dbReference type="NCBI Taxonomy" id="46731"/>
    <lineage>
        <taxon>Eukaryota</taxon>
        <taxon>Metazoa</taxon>
        <taxon>Cnidaria</taxon>
        <taxon>Anthozoa</taxon>
        <taxon>Hexacorallia</taxon>
        <taxon>Scleractinia</taxon>
        <taxon>Astrocoeniina</taxon>
        <taxon>Pocilloporidae</taxon>
        <taxon>Pocillopora</taxon>
    </lineage>
</organism>
<dbReference type="EMBL" id="RCHS01004020">
    <property type="protein sequence ID" value="RMX38333.1"/>
    <property type="molecule type" value="Genomic_DNA"/>
</dbReference>
<comment type="caution">
    <text evidence="1">The sequence shown here is derived from an EMBL/GenBank/DDBJ whole genome shotgun (WGS) entry which is preliminary data.</text>
</comment>
<accession>A0A3M6TAG6</accession>